<dbReference type="SUPFAM" id="SSF46689">
    <property type="entry name" value="Homeodomain-like"/>
    <property type="match status" value="1"/>
</dbReference>
<name>A0ABV3CU85_STREX</name>
<gene>
    <name evidence="1" type="ORF">AB0A76_11335</name>
</gene>
<dbReference type="CDD" id="cd06558">
    <property type="entry name" value="crotonase-like"/>
    <property type="match status" value="1"/>
</dbReference>
<dbReference type="PANTHER" id="PTHR11941:SF75">
    <property type="entry name" value="ENOYL-COA HYDRATASE_ISOMERASE FAMILY PROTEIN"/>
    <property type="match status" value="1"/>
</dbReference>
<accession>A0ABV3CU85</accession>
<dbReference type="Proteomes" id="UP001551210">
    <property type="component" value="Unassembled WGS sequence"/>
</dbReference>
<sequence length="255" mass="26916">MTLSAAALLREYGASATGVDRVLAHGGAPRGSGYHHFPGGRAQLIDEAVALAGDFIVGLIDAAMEADDPVEAVDAFCALWRDRLVESGFRAGCPWLFAHADQHQDHVVSVRGLFARMLSLPVVTVAALQGHTFAAGAMFSLARDFRVMRADRGYWCLPEADVDIPFTAGMAAPIQSRLTPQSAHEAMLTARRYGGSDAEAAGIVDRAVAEDAVRSTAIESAQARVDKAGDTLGTIKARMYAPAPATLRDTADPLG</sequence>
<dbReference type="Pfam" id="PF00378">
    <property type="entry name" value="ECH_1"/>
    <property type="match status" value="1"/>
</dbReference>
<organism evidence="1 2">
    <name type="scientific">Streptomyces exfoliatus</name>
    <name type="common">Streptomyces hydrogenans</name>
    <dbReference type="NCBI Taxonomy" id="1905"/>
    <lineage>
        <taxon>Bacteria</taxon>
        <taxon>Bacillati</taxon>
        <taxon>Actinomycetota</taxon>
        <taxon>Actinomycetes</taxon>
        <taxon>Kitasatosporales</taxon>
        <taxon>Streptomycetaceae</taxon>
        <taxon>Streptomyces</taxon>
    </lineage>
</organism>
<dbReference type="InterPro" id="IPR001753">
    <property type="entry name" value="Enoyl-CoA_hydra/iso"/>
</dbReference>
<evidence type="ECO:0000313" key="1">
    <source>
        <dbReference type="EMBL" id="MEU7293784.1"/>
    </source>
</evidence>
<dbReference type="InterPro" id="IPR009057">
    <property type="entry name" value="Homeodomain-like_sf"/>
</dbReference>
<reference evidence="1 2" key="1">
    <citation type="submission" date="2024-06" db="EMBL/GenBank/DDBJ databases">
        <title>The Natural Products Discovery Center: Release of the First 8490 Sequenced Strains for Exploring Actinobacteria Biosynthetic Diversity.</title>
        <authorList>
            <person name="Kalkreuter E."/>
            <person name="Kautsar S.A."/>
            <person name="Yang D."/>
            <person name="Bader C.D."/>
            <person name="Teijaro C.N."/>
            <person name="Fluegel L."/>
            <person name="Davis C.M."/>
            <person name="Simpson J.R."/>
            <person name="Lauterbach L."/>
            <person name="Steele A.D."/>
            <person name="Gui C."/>
            <person name="Meng S."/>
            <person name="Li G."/>
            <person name="Viehrig K."/>
            <person name="Ye F."/>
            <person name="Su P."/>
            <person name="Kiefer A.F."/>
            <person name="Nichols A."/>
            <person name="Cepeda A.J."/>
            <person name="Yan W."/>
            <person name="Fan B."/>
            <person name="Jiang Y."/>
            <person name="Adhikari A."/>
            <person name="Zheng C.-J."/>
            <person name="Schuster L."/>
            <person name="Cowan T.M."/>
            <person name="Smanski M.J."/>
            <person name="Chevrette M.G."/>
            <person name="De Carvalho L.P.S."/>
            <person name="Shen B."/>
        </authorList>
    </citation>
    <scope>NUCLEOTIDE SEQUENCE [LARGE SCALE GENOMIC DNA]</scope>
    <source>
        <strain evidence="1 2">NPDC045705</strain>
    </source>
</reference>
<comment type="caution">
    <text evidence="1">The sequence shown here is derived from an EMBL/GenBank/DDBJ whole genome shotgun (WGS) entry which is preliminary data.</text>
</comment>
<proteinExistence type="predicted"/>
<keyword evidence="2" id="KW-1185">Reference proteome</keyword>
<evidence type="ECO:0000313" key="2">
    <source>
        <dbReference type="Proteomes" id="UP001551210"/>
    </source>
</evidence>
<dbReference type="RefSeq" id="WP_359206101.1">
    <property type="nucleotide sequence ID" value="NZ_JBEZAM010000010.1"/>
</dbReference>
<protein>
    <submittedName>
        <fullName evidence="1">Enoyl-CoA hydratase/isomerase family protein</fullName>
    </submittedName>
</protein>
<dbReference type="EMBL" id="JBEZAM010000010">
    <property type="protein sequence ID" value="MEU7293784.1"/>
    <property type="molecule type" value="Genomic_DNA"/>
</dbReference>
<dbReference type="Gene3D" id="3.90.226.10">
    <property type="entry name" value="2-enoyl-CoA Hydratase, Chain A, domain 1"/>
    <property type="match status" value="1"/>
</dbReference>
<dbReference type="PANTHER" id="PTHR11941">
    <property type="entry name" value="ENOYL-COA HYDRATASE-RELATED"/>
    <property type="match status" value="1"/>
</dbReference>
<dbReference type="SUPFAM" id="SSF52096">
    <property type="entry name" value="ClpP/crotonase"/>
    <property type="match status" value="1"/>
</dbReference>
<dbReference type="InterPro" id="IPR029045">
    <property type="entry name" value="ClpP/crotonase-like_dom_sf"/>
</dbReference>